<dbReference type="SUPFAM" id="SSF109993">
    <property type="entry name" value="VPS9 domain"/>
    <property type="match status" value="1"/>
</dbReference>
<protein>
    <recommendedName>
        <fullName evidence="6">VPS9 domain-containing protein</fullName>
    </recommendedName>
</protein>
<feature type="compositionally biased region" description="Polar residues" evidence="1">
    <location>
        <begin position="23"/>
        <end position="38"/>
    </location>
</feature>
<feature type="region of interest" description="Disordered" evidence="1">
    <location>
        <begin position="1"/>
        <end position="148"/>
    </location>
</feature>
<proteinExistence type="predicted"/>
<comment type="caution">
    <text evidence="4">The sequence shown here is derived from an EMBL/GenBank/DDBJ whole genome shotgun (WGS) entry which is preliminary data.</text>
</comment>
<dbReference type="SUPFAM" id="SSF50156">
    <property type="entry name" value="PDZ domain-like"/>
    <property type="match status" value="1"/>
</dbReference>
<evidence type="ECO:0000313" key="4">
    <source>
        <dbReference type="EMBL" id="KAL3776176.1"/>
    </source>
</evidence>
<dbReference type="InterPro" id="IPR045046">
    <property type="entry name" value="Vps9-like"/>
</dbReference>
<evidence type="ECO:0000256" key="1">
    <source>
        <dbReference type="SAM" id="MobiDB-lite"/>
    </source>
</evidence>
<dbReference type="Pfam" id="PF02204">
    <property type="entry name" value="VPS9"/>
    <property type="match status" value="1"/>
</dbReference>
<feature type="compositionally biased region" description="Low complexity" evidence="1">
    <location>
        <begin position="39"/>
        <end position="57"/>
    </location>
</feature>
<feature type="domain" description="PDZ" evidence="2">
    <location>
        <begin position="285"/>
        <end position="354"/>
    </location>
</feature>
<evidence type="ECO:0000313" key="5">
    <source>
        <dbReference type="Proteomes" id="UP001530400"/>
    </source>
</evidence>
<dbReference type="InterPro" id="IPR001478">
    <property type="entry name" value="PDZ"/>
</dbReference>
<evidence type="ECO:0008006" key="6">
    <source>
        <dbReference type="Google" id="ProtNLM"/>
    </source>
</evidence>
<accession>A0ABD3NJS2</accession>
<dbReference type="InterPro" id="IPR036871">
    <property type="entry name" value="PX_dom_sf"/>
</dbReference>
<feature type="compositionally biased region" description="Low complexity" evidence="1">
    <location>
        <begin position="64"/>
        <end position="80"/>
    </location>
</feature>
<feature type="region of interest" description="Disordered" evidence="1">
    <location>
        <begin position="846"/>
        <end position="866"/>
    </location>
</feature>
<dbReference type="AlphaFoldDB" id="A0ABD3NJS2"/>
<dbReference type="SUPFAM" id="SSF64268">
    <property type="entry name" value="PX domain"/>
    <property type="match status" value="1"/>
</dbReference>
<dbReference type="PANTHER" id="PTHR23101:SF25">
    <property type="entry name" value="GTPASE-ACTIVATING PROTEIN AND VPS9 DOMAIN-CONTAINING PROTEIN 1"/>
    <property type="match status" value="1"/>
</dbReference>
<feature type="region of interest" description="Disordered" evidence="1">
    <location>
        <begin position="412"/>
        <end position="452"/>
    </location>
</feature>
<dbReference type="PANTHER" id="PTHR23101">
    <property type="entry name" value="RAB GDP/GTP EXCHANGE FACTOR"/>
    <property type="match status" value="1"/>
</dbReference>
<dbReference type="CDD" id="cd00136">
    <property type="entry name" value="PDZ_canonical"/>
    <property type="match status" value="1"/>
</dbReference>
<keyword evidence="5" id="KW-1185">Reference proteome</keyword>
<dbReference type="Gene3D" id="2.30.42.10">
    <property type="match status" value="1"/>
</dbReference>
<feature type="compositionally biased region" description="Basic and acidic residues" evidence="1">
    <location>
        <begin position="119"/>
        <end position="129"/>
    </location>
</feature>
<dbReference type="InterPro" id="IPR037191">
    <property type="entry name" value="VPS9_dom_sf"/>
</dbReference>
<evidence type="ECO:0000259" key="3">
    <source>
        <dbReference type="PROSITE" id="PS51205"/>
    </source>
</evidence>
<dbReference type="PROSITE" id="PS50106">
    <property type="entry name" value="PDZ"/>
    <property type="match status" value="1"/>
</dbReference>
<dbReference type="InterPro" id="IPR003123">
    <property type="entry name" value="VPS9"/>
</dbReference>
<dbReference type="Gene3D" id="1.20.1050.80">
    <property type="entry name" value="VPS9 domain"/>
    <property type="match status" value="1"/>
</dbReference>
<feature type="compositionally biased region" description="Polar residues" evidence="1">
    <location>
        <begin position="849"/>
        <end position="866"/>
    </location>
</feature>
<sequence length="1107" mass="124971">MASKSSSPASAYLHDNLMELYTNGASPQRQRQQDQLSYPNNNNNNRQQSKQSSPNKSNQRRRSINTNASVSSASISVNSNDTKKKNKVNNQRRFLPMVNRKSRSEWGSSSDDDSADNGEYDRRKEEWRRRMSNGSSTGEPKQHPEVSLNGVHETAVGTKEVISNNGPLHLNSSTASDAAPHQFQSALGQRISQEYTSQINALSKEEQRNLSRFRLDAKQLPSPDFLRLPSTLVKLNHGWVDIRLLEQNVLHQHAKFANNTDSTSESPLMRDESQSSQRIIHCTTTIVHDKDPKVGLGMSLREYQGCIYVQGVLARDGSRIDNFNTATNGGPAYLAGMRPGDLLLGLNGVPFLKGRVVSMDRNDASAVDATSEDILKSVGDAISKAAMPMVIHYQKQPDGQSVLTLLELDKKKVQSRPNTAPAKQSQRLPSRQNENVQHTNDASPKPNKSPYIHPFAKALSQRSIIQPGYEEQVITQQIRVLCDRTRQWESKLSFRLRATDFKLRPQLDPRDVEPTYYASFFTDDKDAPPFFSYKYAKNVRSYTPSTPMIQDWRLTRDNDGGAVSPVRPPSRRMNREAAVLADLYAGLDQDDADVQDLFLGGRISSSSETIRQGGGGVAYPRSPERHFASLEREKANDIVVPLVGVRKAICVRILNSFLDSRNRTAFSIWCFDVESGYEWWAPVRYHEDFRDLRLALIKIDKSLADIPFPNLKWSGLGLGMTDAKESATNRESRRYQLECFLRSVFAEVYRGPLHPYLAEVAVHLQTFVGCDGVLTDDNESGLSLNHQVAISETTYGKRLPDSKSEPDSIARMHLKRSVQRYVYRLFLLPSVERLIARFVDETKQRLHSESTSTDQTSKHNGTTSSNGVEKIREFIDQVQDLILEGCHGDLTLISQRRDFAAINDFSEIDSLLREAVREQIELEIYVPLRTTISKYLVCAFYNEDVEMKHKMKALESKPQSFFRIRPEHRSRSEWKTVSNILKEGVGRSTLPSVKMRAIVDAAKEVTYLHSEERGCFGESSFFDGPIKSKTLGADDFLPIFIFCFVQAKLERPCALCELLQTMCDPLKLNGETGYYLATFHAAMTHINELDLTEANDELSIFMDLLPD</sequence>
<organism evidence="4 5">
    <name type="scientific">Cyclotella atomus</name>
    <dbReference type="NCBI Taxonomy" id="382360"/>
    <lineage>
        <taxon>Eukaryota</taxon>
        <taxon>Sar</taxon>
        <taxon>Stramenopiles</taxon>
        <taxon>Ochrophyta</taxon>
        <taxon>Bacillariophyta</taxon>
        <taxon>Coscinodiscophyceae</taxon>
        <taxon>Thalassiosirophycidae</taxon>
        <taxon>Stephanodiscales</taxon>
        <taxon>Stephanodiscaceae</taxon>
        <taxon>Cyclotella</taxon>
    </lineage>
</organism>
<feature type="compositionally biased region" description="Polar residues" evidence="1">
    <location>
        <begin position="415"/>
        <end position="442"/>
    </location>
</feature>
<dbReference type="PROSITE" id="PS51205">
    <property type="entry name" value="VPS9"/>
    <property type="match status" value="1"/>
</dbReference>
<dbReference type="InterPro" id="IPR036034">
    <property type="entry name" value="PDZ_sf"/>
</dbReference>
<name>A0ABD3NJS2_9STRA</name>
<gene>
    <name evidence="4" type="ORF">ACHAWO_005577</name>
</gene>
<evidence type="ECO:0000259" key="2">
    <source>
        <dbReference type="PROSITE" id="PS50106"/>
    </source>
</evidence>
<dbReference type="EMBL" id="JALLPJ020001113">
    <property type="protein sequence ID" value="KAL3776176.1"/>
    <property type="molecule type" value="Genomic_DNA"/>
</dbReference>
<feature type="domain" description="VPS9" evidence="3">
    <location>
        <begin position="941"/>
        <end position="1095"/>
    </location>
</feature>
<dbReference type="Proteomes" id="UP001530400">
    <property type="component" value="Unassembled WGS sequence"/>
</dbReference>
<reference evidence="4 5" key="1">
    <citation type="submission" date="2024-10" db="EMBL/GenBank/DDBJ databases">
        <title>Updated reference genomes for cyclostephanoid diatoms.</title>
        <authorList>
            <person name="Roberts W.R."/>
            <person name="Alverson A.J."/>
        </authorList>
    </citation>
    <scope>NUCLEOTIDE SEQUENCE [LARGE SCALE GENOMIC DNA]</scope>
    <source>
        <strain evidence="4 5">AJA010-31</strain>
    </source>
</reference>